<name>A0A0F9FIA4_9ZZZZ</name>
<dbReference type="AlphaFoldDB" id="A0A0F9FIA4"/>
<evidence type="ECO:0000313" key="1">
    <source>
        <dbReference type="EMBL" id="KKL56980.1"/>
    </source>
</evidence>
<accession>A0A0F9FIA4</accession>
<reference evidence="1" key="1">
    <citation type="journal article" date="2015" name="Nature">
        <title>Complex archaea that bridge the gap between prokaryotes and eukaryotes.</title>
        <authorList>
            <person name="Spang A."/>
            <person name="Saw J.H."/>
            <person name="Jorgensen S.L."/>
            <person name="Zaremba-Niedzwiedzka K."/>
            <person name="Martijn J."/>
            <person name="Lind A.E."/>
            <person name="van Eijk R."/>
            <person name="Schleper C."/>
            <person name="Guy L."/>
            <person name="Ettema T.J."/>
        </authorList>
    </citation>
    <scope>NUCLEOTIDE SEQUENCE</scope>
</reference>
<gene>
    <name evidence="1" type="ORF">LCGC14_2239970</name>
</gene>
<protein>
    <submittedName>
        <fullName evidence="1">Uncharacterized protein</fullName>
    </submittedName>
</protein>
<dbReference type="EMBL" id="LAZR01030315">
    <property type="protein sequence ID" value="KKL56980.1"/>
    <property type="molecule type" value="Genomic_DNA"/>
</dbReference>
<comment type="caution">
    <text evidence="1">The sequence shown here is derived from an EMBL/GenBank/DDBJ whole genome shotgun (WGS) entry which is preliminary data.</text>
</comment>
<proteinExistence type="predicted"/>
<sequence length="73" mass="8392">MTIEEQQEAIREGLVRFCECECMGDSEECPNCEFGLAFADRILVFLTEQGAVLHHELTSRYVTCICYPLIEEK</sequence>
<organism evidence="1">
    <name type="scientific">marine sediment metagenome</name>
    <dbReference type="NCBI Taxonomy" id="412755"/>
    <lineage>
        <taxon>unclassified sequences</taxon>
        <taxon>metagenomes</taxon>
        <taxon>ecological metagenomes</taxon>
    </lineage>
</organism>